<feature type="domain" description="Excalibur calcium-binding" evidence="2">
    <location>
        <begin position="73"/>
        <end position="109"/>
    </location>
</feature>
<dbReference type="OrthoDB" id="5366081at2"/>
<gene>
    <name evidence="3" type="ORF">SAMN05444007_108209</name>
</gene>
<reference evidence="3 4" key="1">
    <citation type="submission" date="2016-10" db="EMBL/GenBank/DDBJ databases">
        <authorList>
            <person name="de Groot N.N."/>
        </authorList>
    </citation>
    <scope>NUCLEOTIDE SEQUENCE [LARGE SCALE GENOMIC DNA]</scope>
    <source>
        <strain evidence="3 4">DSM 29340</strain>
    </source>
</reference>
<dbReference type="SMART" id="SM00894">
    <property type="entry name" value="Excalibur"/>
    <property type="match status" value="1"/>
</dbReference>
<dbReference type="EMBL" id="FNYD01000008">
    <property type="protein sequence ID" value="SEJ90837.1"/>
    <property type="molecule type" value="Genomic_DNA"/>
</dbReference>
<dbReference type="AlphaFoldDB" id="A0A1H7CQJ8"/>
<evidence type="ECO:0000256" key="1">
    <source>
        <dbReference type="SAM" id="MobiDB-lite"/>
    </source>
</evidence>
<keyword evidence="4" id="KW-1185">Reference proteome</keyword>
<evidence type="ECO:0000313" key="4">
    <source>
        <dbReference type="Proteomes" id="UP000199379"/>
    </source>
</evidence>
<dbReference type="Proteomes" id="UP000199379">
    <property type="component" value="Unassembled WGS sequence"/>
</dbReference>
<sequence>MTRIVKPPRPGARTTPAERRRRRAERTRARALSPVRLVWLLFSLPLIAGSVAVSVYLRTSPYPRAQAMQHLVARAGCEAAARVGVRYARKGQPGYHARNDPDGDGVACGSAPAARTAASAAPEPPSGPATRQVGGAKFVRP</sequence>
<organism evidence="3 4">
    <name type="scientific">Cribrihabitans marinus</name>
    <dbReference type="NCBI Taxonomy" id="1227549"/>
    <lineage>
        <taxon>Bacteria</taxon>
        <taxon>Pseudomonadati</taxon>
        <taxon>Pseudomonadota</taxon>
        <taxon>Alphaproteobacteria</taxon>
        <taxon>Rhodobacterales</taxon>
        <taxon>Paracoccaceae</taxon>
        <taxon>Cribrihabitans</taxon>
    </lineage>
</organism>
<evidence type="ECO:0000313" key="3">
    <source>
        <dbReference type="EMBL" id="SEJ90837.1"/>
    </source>
</evidence>
<feature type="region of interest" description="Disordered" evidence="1">
    <location>
        <begin position="1"/>
        <end position="27"/>
    </location>
</feature>
<protein>
    <submittedName>
        <fullName evidence="3">Excalibur calcium-binding domain-containing protein</fullName>
    </submittedName>
</protein>
<accession>A0A1H7CQJ8</accession>
<dbReference type="InterPro" id="IPR008613">
    <property type="entry name" value="Excalibur_Ca-bd_domain"/>
</dbReference>
<evidence type="ECO:0000259" key="2">
    <source>
        <dbReference type="SMART" id="SM00894"/>
    </source>
</evidence>
<feature type="compositionally biased region" description="Low complexity" evidence="1">
    <location>
        <begin position="107"/>
        <end position="121"/>
    </location>
</feature>
<dbReference type="STRING" id="1227549.SAMN05444007_108209"/>
<feature type="region of interest" description="Disordered" evidence="1">
    <location>
        <begin position="91"/>
        <end position="141"/>
    </location>
</feature>
<proteinExistence type="predicted"/>
<name>A0A1H7CQJ8_9RHOB</name>
<dbReference type="Pfam" id="PF05901">
    <property type="entry name" value="Excalibur"/>
    <property type="match status" value="1"/>
</dbReference>